<accession>A0A409XF28</accession>
<proteinExistence type="predicted"/>
<sequence>MRQLSAGGLNLSPGYLSSVESGEGDRGRDISGLFNLSLAGAESDLDVVGLALVRVNATVARYVQRWVFMEGLRKDFSGQRPEQAKEDLSTSRYGKTLACPSNTSKPAEIYHAVVIFKFPR</sequence>
<evidence type="ECO:0000313" key="1">
    <source>
        <dbReference type="EMBL" id="PPQ89373.1"/>
    </source>
</evidence>
<gene>
    <name evidence="1" type="ORF">CVT25_002149</name>
</gene>
<dbReference type="Proteomes" id="UP000283269">
    <property type="component" value="Unassembled WGS sequence"/>
</dbReference>
<reference evidence="1 2" key="1">
    <citation type="journal article" date="2018" name="Evol. Lett.">
        <title>Horizontal gene cluster transfer increased hallucinogenic mushroom diversity.</title>
        <authorList>
            <person name="Reynolds H.T."/>
            <person name="Vijayakumar V."/>
            <person name="Gluck-Thaler E."/>
            <person name="Korotkin H.B."/>
            <person name="Matheny P.B."/>
            <person name="Slot J.C."/>
        </authorList>
    </citation>
    <scope>NUCLEOTIDE SEQUENCE [LARGE SCALE GENOMIC DNA]</scope>
    <source>
        <strain evidence="1 2">2631</strain>
    </source>
</reference>
<comment type="caution">
    <text evidence="1">The sequence shown here is derived from an EMBL/GenBank/DDBJ whole genome shotgun (WGS) entry which is preliminary data.</text>
</comment>
<organism evidence="1 2">
    <name type="scientific">Psilocybe cyanescens</name>
    <dbReference type="NCBI Taxonomy" id="93625"/>
    <lineage>
        <taxon>Eukaryota</taxon>
        <taxon>Fungi</taxon>
        <taxon>Dikarya</taxon>
        <taxon>Basidiomycota</taxon>
        <taxon>Agaricomycotina</taxon>
        <taxon>Agaricomycetes</taxon>
        <taxon>Agaricomycetidae</taxon>
        <taxon>Agaricales</taxon>
        <taxon>Agaricineae</taxon>
        <taxon>Strophariaceae</taxon>
        <taxon>Psilocybe</taxon>
    </lineage>
</organism>
<keyword evidence="2" id="KW-1185">Reference proteome</keyword>
<name>A0A409XF28_PSICY</name>
<dbReference type="AlphaFoldDB" id="A0A409XF28"/>
<dbReference type="EMBL" id="NHYD01001888">
    <property type="protein sequence ID" value="PPQ89373.1"/>
    <property type="molecule type" value="Genomic_DNA"/>
</dbReference>
<evidence type="ECO:0000313" key="2">
    <source>
        <dbReference type="Proteomes" id="UP000283269"/>
    </source>
</evidence>
<protein>
    <submittedName>
        <fullName evidence="1">Uncharacterized protein</fullName>
    </submittedName>
</protein>
<dbReference type="InParanoid" id="A0A409XF28"/>